<dbReference type="Pfam" id="PF18742">
    <property type="entry name" value="DpnII-MboI"/>
    <property type="match status" value="1"/>
</dbReference>
<evidence type="ECO:0000313" key="1">
    <source>
        <dbReference type="EMBL" id="EQX25424.1"/>
    </source>
</evidence>
<comment type="caution">
    <text evidence="1">The sequence shown here is derived from an EMBL/GenBank/DDBJ whole genome shotgun (WGS) entry which is preliminary data.</text>
</comment>
<reference evidence="2" key="1">
    <citation type="submission" date="2013-07" db="EMBL/GenBank/DDBJ databases">
        <title>The genome sequence of Escherichia coli UMEA 3162-1.</title>
        <authorList>
            <consortium name="The Broad Institute Genome Sequencing Platform"/>
            <consortium name="The Broad Institute Genome Sequencing Center for Infectious Disease"/>
            <person name="Feldgarden M."/>
            <person name="Frimodt-Moller N."/>
            <person name="Leihof R.F."/>
            <person name="Rasmussen L."/>
            <person name="Young S.K."/>
            <person name="Zeng Q."/>
            <person name="Gargeya S."/>
            <person name="Abouelleil A."/>
            <person name="Alvarado L."/>
            <person name="Berlin A.M."/>
            <person name="Chapman S.B."/>
            <person name="Gainer-Dewar J."/>
            <person name="Goldberg J."/>
            <person name="Gnerre S."/>
            <person name="Griggs A."/>
            <person name="Gujja S."/>
            <person name="Hansen M."/>
            <person name="Howarth C."/>
            <person name="Imamovic A."/>
            <person name="Larimer J."/>
            <person name="McCowan C."/>
            <person name="Murphy C."/>
            <person name="Pearson M."/>
            <person name="Poon T."/>
            <person name="Priest M."/>
            <person name="Roberts A."/>
            <person name="Saif S."/>
            <person name="Shea T."/>
            <person name="Sykes S."/>
            <person name="Wortman J."/>
            <person name="Nusbaum C."/>
            <person name="Birren B."/>
        </authorList>
    </citation>
    <scope>NUCLEOTIDE SEQUENCE [LARGE SCALE GENOMIC DNA]</scope>
    <source>
        <strain evidence="2">UMEA 3162-1</strain>
    </source>
</reference>
<dbReference type="HOGENOM" id="CLU_073028_0_0_6"/>
<sequence length="262" mass="30081">MTNLQLEERFRALEKDYDALISTKYTAQNVLTHTMETYVDSGKYKNWIARVKKLIEDSYGKESDYYNDFNTVNSRWSSNYNTLIKSYKPLFDAARDDLAHSAVSTNTPQEGSPLSLVLNILNRFPTFVRQLKRRYNGRAPLEVNDEYDVQDLIYALLTLHFNDIRAEEYTPSFAGAASRQDFLLKKEKIVIEVKKTRESLGAGKVGGELLIDMARYRAHQDCDTLILFVYDPDCYINNPLGVKTDLESKDAEGKVKVVIAQF</sequence>
<protein>
    <recommendedName>
        <fullName evidence="3">Malate dehydrogenase</fullName>
    </recommendedName>
</protein>
<dbReference type="RefSeq" id="WP_000183405.1">
    <property type="nucleotide sequence ID" value="NZ_KE701777.1"/>
</dbReference>
<dbReference type="EMBL" id="AWBU01000022">
    <property type="protein sequence ID" value="EQX25424.1"/>
    <property type="molecule type" value="Genomic_DNA"/>
</dbReference>
<accession>A0A0E2L0L2</accession>
<dbReference type="AlphaFoldDB" id="A0A0E2L0L2"/>
<evidence type="ECO:0008006" key="3">
    <source>
        <dbReference type="Google" id="ProtNLM"/>
    </source>
</evidence>
<dbReference type="Proteomes" id="UP000016035">
    <property type="component" value="Unassembled WGS sequence"/>
</dbReference>
<gene>
    <name evidence="1" type="ORF">G925_02724</name>
</gene>
<organism evidence="1 2">
    <name type="scientific">Escherichia coli (strain UMEA 3162-1)</name>
    <dbReference type="NCBI Taxonomy" id="1281200"/>
    <lineage>
        <taxon>Bacteria</taxon>
        <taxon>Pseudomonadati</taxon>
        <taxon>Pseudomonadota</taxon>
        <taxon>Gammaproteobacteria</taxon>
        <taxon>Enterobacterales</taxon>
        <taxon>Enterobacteriaceae</taxon>
        <taxon>Escherichia</taxon>
    </lineage>
</organism>
<evidence type="ECO:0000313" key="2">
    <source>
        <dbReference type="Proteomes" id="UP000016035"/>
    </source>
</evidence>
<proteinExistence type="predicted"/>
<dbReference type="PATRIC" id="fig|1281200.3.peg.2820"/>
<name>A0A0E2L0L2_ECOU3</name>